<feature type="transmembrane region" description="Helical" evidence="7">
    <location>
        <begin position="144"/>
        <end position="163"/>
    </location>
</feature>
<feature type="domain" description="Peptidase M50" evidence="8">
    <location>
        <begin position="44"/>
        <end position="238"/>
    </location>
</feature>
<keyword evidence="10" id="KW-1185">Reference proteome</keyword>
<evidence type="ECO:0000256" key="1">
    <source>
        <dbReference type="ARBA" id="ARBA00001947"/>
    </source>
</evidence>
<evidence type="ECO:0000313" key="9">
    <source>
        <dbReference type="EMBL" id="MBK0403244.1"/>
    </source>
</evidence>
<evidence type="ECO:0000256" key="6">
    <source>
        <dbReference type="ARBA" id="ARBA00023136"/>
    </source>
</evidence>
<name>A0ABS1C1M8_9BACT</name>
<dbReference type="Proteomes" id="UP000644147">
    <property type="component" value="Unassembled WGS sequence"/>
</dbReference>
<protein>
    <recommendedName>
        <fullName evidence="8">Peptidase M50 domain-containing protein</fullName>
    </recommendedName>
</protein>
<evidence type="ECO:0000256" key="3">
    <source>
        <dbReference type="ARBA" id="ARBA00007931"/>
    </source>
</evidence>
<dbReference type="InterPro" id="IPR008915">
    <property type="entry name" value="Peptidase_M50"/>
</dbReference>
<evidence type="ECO:0000313" key="10">
    <source>
        <dbReference type="Proteomes" id="UP000644147"/>
    </source>
</evidence>
<comment type="subcellular location">
    <subcellularLocation>
        <location evidence="2">Membrane</location>
        <topology evidence="2">Multi-pass membrane protein</topology>
    </subcellularLocation>
</comment>
<reference evidence="9 10" key="1">
    <citation type="submission" date="2020-12" db="EMBL/GenBank/DDBJ databases">
        <title>Bacterial novel species Adhaeribacter sp. BT258 isolated from soil.</title>
        <authorList>
            <person name="Jung H.-Y."/>
        </authorList>
    </citation>
    <scope>NUCLEOTIDE SEQUENCE [LARGE SCALE GENOMIC DNA]</scope>
    <source>
        <strain evidence="9 10">BT258</strain>
    </source>
</reference>
<proteinExistence type="inferred from homology"/>
<evidence type="ECO:0000256" key="4">
    <source>
        <dbReference type="ARBA" id="ARBA00022692"/>
    </source>
</evidence>
<dbReference type="RefSeq" id="WP_200505998.1">
    <property type="nucleotide sequence ID" value="NZ_JAEHFX010000004.1"/>
</dbReference>
<comment type="cofactor">
    <cofactor evidence="1">
        <name>Zn(2+)</name>
        <dbReference type="ChEBI" id="CHEBI:29105"/>
    </cofactor>
</comment>
<evidence type="ECO:0000256" key="7">
    <source>
        <dbReference type="SAM" id="Phobius"/>
    </source>
</evidence>
<evidence type="ECO:0000256" key="5">
    <source>
        <dbReference type="ARBA" id="ARBA00022989"/>
    </source>
</evidence>
<dbReference type="Pfam" id="PF02163">
    <property type="entry name" value="Peptidase_M50"/>
    <property type="match status" value="1"/>
</dbReference>
<keyword evidence="4 7" id="KW-0812">Transmembrane</keyword>
<organism evidence="9 10">
    <name type="scientific">Adhaeribacter terrigena</name>
    <dbReference type="NCBI Taxonomy" id="2793070"/>
    <lineage>
        <taxon>Bacteria</taxon>
        <taxon>Pseudomonadati</taxon>
        <taxon>Bacteroidota</taxon>
        <taxon>Cytophagia</taxon>
        <taxon>Cytophagales</taxon>
        <taxon>Hymenobacteraceae</taxon>
        <taxon>Adhaeribacter</taxon>
    </lineage>
</organism>
<feature type="transmembrane region" description="Helical" evidence="7">
    <location>
        <begin position="115"/>
        <end position="138"/>
    </location>
</feature>
<accession>A0ABS1C1M8</accession>
<keyword evidence="5 7" id="KW-1133">Transmembrane helix</keyword>
<comment type="similarity">
    <text evidence="3">Belongs to the peptidase M50B family.</text>
</comment>
<comment type="caution">
    <text evidence="9">The sequence shown here is derived from an EMBL/GenBank/DDBJ whole genome shotgun (WGS) entry which is preliminary data.</text>
</comment>
<evidence type="ECO:0000259" key="8">
    <source>
        <dbReference type="Pfam" id="PF02163"/>
    </source>
</evidence>
<evidence type="ECO:0000256" key="2">
    <source>
        <dbReference type="ARBA" id="ARBA00004141"/>
    </source>
</evidence>
<gene>
    <name evidence="9" type="ORF">I5M27_09625</name>
</gene>
<dbReference type="EMBL" id="JAEHFX010000004">
    <property type="protein sequence ID" value="MBK0403244.1"/>
    <property type="molecule type" value="Genomic_DNA"/>
</dbReference>
<feature type="transmembrane region" description="Helical" evidence="7">
    <location>
        <begin position="38"/>
        <end position="66"/>
    </location>
</feature>
<sequence length="375" mass="42110">MKKVLFFLAMLAFGGLLGVSIGALTKNGIIDVKSLHPLAVVAYLMLAFYVQIIIHESGHLVFGLLAKFKLYSFRVSYVAIQNENNKLKLKLFKNAGYLGLCIMIPTRQKMPKSSFMLYFAGGLLFNFLSFLICTALILGGVLNGPFIAATAFFGLFFFITNAWPFTNKGNLKTDGLHCFNALKNNAAHQDNLHLFYVNALLMSGVRPAELPKTHLELHNQTSDPATKVHFLVYDYFHYLDIKDFPKALSSIQEAEKYLDSFPKAQLKEIQAEVLFAYCFLQTNPEKAQELYSKISSRLETDHSVSGYRVKAAYELFITTNAKKGQEFIAKGNQVLQEYIMKGLIPLEETLLTALTHKLNLETASVSEVIQTETEI</sequence>
<keyword evidence="6 7" id="KW-0472">Membrane</keyword>